<proteinExistence type="predicted"/>
<dbReference type="GO" id="GO:0043565">
    <property type="term" value="F:sequence-specific DNA binding"/>
    <property type="evidence" value="ECO:0007669"/>
    <property type="project" value="TreeGrafter"/>
</dbReference>
<evidence type="ECO:0000313" key="2">
    <source>
        <dbReference type="Proteomes" id="UP000095358"/>
    </source>
</evidence>
<dbReference type="GO" id="GO:0005634">
    <property type="term" value="C:nucleus"/>
    <property type="evidence" value="ECO:0007669"/>
    <property type="project" value="TreeGrafter"/>
</dbReference>
<sequence length="250" mass="28515">MIIDILSKENDNNKTYHIRNITKGIANKYPDFDNLSISKQRRVIMNILENDNTIFEKVGWGLWRLIDGSKSPSLSNDIPESKPRLPSISYDKNIMKPLSNSTQNIIMNHHPTHNVVKIRRRSSVTSAGGTNDHILLTSPKSNNHFTQEKGFIMPLYNSKTKERQPSISNINLQKHPHNQFNENALISSEEEEDANNGTDEEDWKTLGAENLLVNQRRKSYGGIIKLQSRKNSTVEENAAMLLVQLRRGSQ</sequence>
<dbReference type="VEuPathDB" id="FungiDB:AWRI3580_g1078"/>
<dbReference type="PANTHER" id="PTHR28164">
    <property type="entry name" value="PROTEIN STB3"/>
    <property type="match status" value="1"/>
</dbReference>
<comment type="caution">
    <text evidence="1">The sequence shown here is derived from an EMBL/GenBank/DDBJ whole genome shotgun (WGS) entry which is preliminary data.</text>
</comment>
<dbReference type="InterPro" id="IPR018818">
    <property type="entry name" value="Stb3"/>
</dbReference>
<accession>A0A1E5RUJ6</accession>
<dbReference type="AlphaFoldDB" id="A0A1E5RUJ6"/>
<dbReference type="Proteomes" id="UP000095358">
    <property type="component" value="Unassembled WGS sequence"/>
</dbReference>
<reference evidence="2" key="1">
    <citation type="journal article" date="2016" name="Genome Announc.">
        <title>Genome sequences of three species of Hanseniaspora isolated from spontaneous wine fermentations.</title>
        <authorList>
            <person name="Sternes P.R."/>
            <person name="Lee D."/>
            <person name="Kutyna D.R."/>
            <person name="Borneman A.R."/>
        </authorList>
    </citation>
    <scope>NUCLEOTIDE SEQUENCE [LARGE SCALE GENOMIC DNA]</scope>
    <source>
        <strain evidence="2">AWRI3580</strain>
    </source>
</reference>
<dbReference type="GO" id="GO:0000432">
    <property type="term" value="P:positive regulation of transcription from RNA polymerase II promoter by glucose"/>
    <property type="evidence" value="ECO:0007669"/>
    <property type="project" value="TreeGrafter"/>
</dbReference>
<dbReference type="EMBL" id="LPNN01000003">
    <property type="protein sequence ID" value="OEJ90496.1"/>
    <property type="molecule type" value="Genomic_DNA"/>
</dbReference>
<name>A0A1E5RUJ6_HANUV</name>
<keyword evidence="2" id="KW-1185">Reference proteome</keyword>
<dbReference type="Pfam" id="PF10330">
    <property type="entry name" value="Stb3"/>
    <property type="match status" value="1"/>
</dbReference>
<evidence type="ECO:0000313" key="1">
    <source>
        <dbReference type="EMBL" id="OEJ90496.1"/>
    </source>
</evidence>
<organism evidence="1 2">
    <name type="scientific">Hanseniaspora uvarum</name>
    <name type="common">Yeast</name>
    <name type="synonym">Kloeckera apiculata</name>
    <dbReference type="NCBI Taxonomy" id="29833"/>
    <lineage>
        <taxon>Eukaryota</taxon>
        <taxon>Fungi</taxon>
        <taxon>Dikarya</taxon>
        <taxon>Ascomycota</taxon>
        <taxon>Saccharomycotina</taxon>
        <taxon>Saccharomycetes</taxon>
        <taxon>Saccharomycodales</taxon>
        <taxon>Saccharomycodaceae</taxon>
        <taxon>Hanseniaspora</taxon>
    </lineage>
</organism>
<dbReference type="OrthoDB" id="3972639at2759"/>
<dbReference type="STRING" id="29833.A0A1E5RUJ6"/>
<evidence type="ECO:0008006" key="3">
    <source>
        <dbReference type="Google" id="ProtNLM"/>
    </source>
</evidence>
<protein>
    <recommendedName>
        <fullName evidence="3">Protein STB3</fullName>
    </recommendedName>
</protein>
<gene>
    <name evidence="1" type="ORF">AWRI3580_g1078</name>
</gene>
<dbReference type="PANTHER" id="PTHR28164:SF1">
    <property type="entry name" value="PROTEIN STB3"/>
    <property type="match status" value="1"/>
</dbReference>